<dbReference type="Proteomes" id="UP000037923">
    <property type="component" value="Unassembled WGS sequence"/>
</dbReference>
<evidence type="ECO:0000256" key="1">
    <source>
        <dbReference type="ARBA" id="ARBA00004141"/>
    </source>
</evidence>
<dbReference type="GO" id="GO:0015179">
    <property type="term" value="F:L-amino acid transmembrane transporter activity"/>
    <property type="evidence" value="ECO:0007669"/>
    <property type="project" value="TreeGrafter"/>
</dbReference>
<dbReference type="RefSeq" id="XP_015652403.1">
    <property type="nucleotide sequence ID" value="XM_015809083.1"/>
</dbReference>
<dbReference type="PANTHER" id="PTHR22950:SF301">
    <property type="entry name" value="ACID TRANSPORTER, PUTATIVE-RELATED"/>
    <property type="match status" value="1"/>
</dbReference>
<reference evidence="8 9" key="1">
    <citation type="submission" date="2015-07" db="EMBL/GenBank/DDBJ databases">
        <title>High-quality genome of monoxenous trypanosomatid Leptomonas pyrrhocoris.</title>
        <authorList>
            <person name="Flegontov P."/>
            <person name="Butenko A."/>
            <person name="Firsov S."/>
            <person name="Vlcek C."/>
            <person name="Logacheva M.D."/>
            <person name="Field M."/>
            <person name="Filatov D."/>
            <person name="Flegontova O."/>
            <person name="Gerasimov E."/>
            <person name="Jackson A.P."/>
            <person name="Kelly S."/>
            <person name="Opperdoes F."/>
            <person name="O'Reilly A."/>
            <person name="Votypka J."/>
            <person name="Yurchenko V."/>
            <person name="Lukes J."/>
        </authorList>
    </citation>
    <scope>NUCLEOTIDE SEQUENCE [LARGE SCALE GENOMIC DNA]</scope>
    <source>
        <strain evidence="8">H10</strain>
    </source>
</reference>
<evidence type="ECO:0000313" key="9">
    <source>
        <dbReference type="Proteomes" id="UP000037923"/>
    </source>
</evidence>
<feature type="transmembrane region" description="Helical" evidence="6">
    <location>
        <begin position="412"/>
        <end position="435"/>
    </location>
</feature>
<evidence type="ECO:0000256" key="4">
    <source>
        <dbReference type="ARBA" id="ARBA00023136"/>
    </source>
</evidence>
<feature type="domain" description="Amino acid transporter transmembrane" evidence="7">
    <location>
        <begin position="148"/>
        <end position="538"/>
    </location>
</feature>
<dbReference type="GeneID" id="26909827"/>
<comment type="caution">
    <text evidence="8">The sequence shown here is derived from an EMBL/GenBank/DDBJ whole genome shotgun (WGS) entry which is preliminary data.</text>
</comment>
<dbReference type="EMBL" id="LGTL01000032">
    <property type="protein sequence ID" value="KPA73964.1"/>
    <property type="molecule type" value="Genomic_DNA"/>
</dbReference>
<feature type="region of interest" description="Disordered" evidence="5">
    <location>
        <begin position="1"/>
        <end position="45"/>
    </location>
</feature>
<feature type="transmembrane region" description="Helical" evidence="6">
    <location>
        <begin position="135"/>
        <end position="156"/>
    </location>
</feature>
<feature type="transmembrane region" description="Helical" evidence="6">
    <location>
        <begin position="298"/>
        <end position="316"/>
    </location>
</feature>
<dbReference type="VEuPathDB" id="TriTrypDB:LpyrH10_32_0770"/>
<keyword evidence="4 6" id="KW-0472">Membrane</keyword>
<dbReference type="OrthoDB" id="438545at2759"/>
<evidence type="ECO:0000256" key="2">
    <source>
        <dbReference type="ARBA" id="ARBA00022692"/>
    </source>
</evidence>
<gene>
    <name evidence="8" type="ORF">ABB37_09544</name>
</gene>
<feature type="transmembrane region" description="Helical" evidence="6">
    <location>
        <begin position="268"/>
        <end position="286"/>
    </location>
</feature>
<dbReference type="EMBL" id="LGTL01000032">
    <property type="protein sequence ID" value="KPA73965.1"/>
    <property type="molecule type" value="Genomic_DNA"/>
</dbReference>
<keyword evidence="3 6" id="KW-1133">Transmembrane helix</keyword>
<evidence type="ECO:0000256" key="3">
    <source>
        <dbReference type="ARBA" id="ARBA00022989"/>
    </source>
</evidence>
<name>A0A0N0DR47_LEPPY</name>
<feature type="transmembrane region" description="Helical" evidence="6">
    <location>
        <begin position="480"/>
        <end position="500"/>
    </location>
</feature>
<proteinExistence type="predicted"/>
<evidence type="ECO:0000256" key="6">
    <source>
        <dbReference type="SAM" id="Phobius"/>
    </source>
</evidence>
<feature type="transmembrane region" description="Helical" evidence="6">
    <location>
        <begin position="521"/>
        <end position="543"/>
    </location>
</feature>
<organism evidence="8 9">
    <name type="scientific">Leptomonas pyrrhocoris</name>
    <name type="common">Firebug parasite</name>
    <dbReference type="NCBI Taxonomy" id="157538"/>
    <lineage>
        <taxon>Eukaryota</taxon>
        <taxon>Discoba</taxon>
        <taxon>Euglenozoa</taxon>
        <taxon>Kinetoplastea</taxon>
        <taxon>Metakinetoplastina</taxon>
        <taxon>Trypanosomatida</taxon>
        <taxon>Trypanosomatidae</taxon>
        <taxon>Leishmaniinae</taxon>
        <taxon>Leptomonas</taxon>
    </lineage>
</organism>
<dbReference type="Pfam" id="PF01490">
    <property type="entry name" value="Aa_trans"/>
    <property type="match status" value="1"/>
</dbReference>
<protein>
    <submittedName>
        <fullName evidence="8">Amino acid permease putative (AAT23.2)</fullName>
    </submittedName>
</protein>
<dbReference type="RefSeq" id="XP_015652404.1">
    <property type="nucleotide sequence ID" value="XM_015809084.1"/>
</dbReference>
<dbReference type="GO" id="GO:0016020">
    <property type="term" value="C:membrane"/>
    <property type="evidence" value="ECO:0007669"/>
    <property type="project" value="UniProtKB-SubCell"/>
</dbReference>
<accession>A0A0N0DR47</accession>
<feature type="transmembrane region" description="Helical" evidence="6">
    <location>
        <begin position="221"/>
        <end position="248"/>
    </location>
</feature>
<keyword evidence="9" id="KW-1185">Reference proteome</keyword>
<feature type="compositionally biased region" description="Acidic residues" evidence="5">
    <location>
        <begin position="32"/>
        <end position="41"/>
    </location>
</feature>
<dbReference type="InterPro" id="IPR013057">
    <property type="entry name" value="AA_transpt_TM"/>
</dbReference>
<dbReference type="PANTHER" id="PTHR22950">
    <property type="entry name" value="AMINO ACID TRANSPORTER"/>
    <property type="match status" value="1"/>
</dbReference>
<feature type="compositionally biased region" description="Basic and acidic residues" evidence="5">
    <location>
        <begin position="10"/>
        <end position="25"/>
    </location>
</feature>
<feature type="transmembrane region" description="Helical" evidence="6">
    <location>
        <begin position="328"/>
        <end position="348"/>
    </location>
</feature>
<evidence type="ECO:0000259" key="7">
    <source>
        <dbReference type="Pfam" id="PF01490"/>
    </source>
</evidence>
<dbReference type="AlphaFoldDB" id="A0A0N0DR47"/>
<sequence>MPQESSSSDSNDRQAQRPRQREERPAIAPDNMPEDPPEYGEDGLHVLNDSGEFLADEVVIVGERLDGNDVTTKMAKTTKKTNSPASSDEGGIPAQVAVDDYKQAGEADIAQRIIEADRRDREERVWRRRHTTNPFLHALQLVIPYGGIVSSAFSIASSTIGGGIIGLPSAFQMSGLGMATIYLLIVMTMAIYSFVLLAIVSQKTGLYNWELIARRLMGPGWDYAVVFVMWVLCFGGDVSYIIALKSILSGFLKNSESATAFLKSEGGFRVVTSMLWLVVILPMCLLKEINSLRIISTVAILFVVFFTLTCIIHSGQTLHHRGMRDDLVYFQTGNTAINGLSSLMFAFIAQVNAPEISREMYKFSVHRVFLSALLGMVLCAVLYFLTGLFGYLDFGPEVSDSILAMYNPMKDHLMAVSYVGMLLKICVGFSLHLIPCRDCVYYVLGTEAIHVPWWKNALLCSLQAAVALVAGLFIPRISTVFGLLGGFCGGSVGFIFPSFFMMYSGGFTAARLGWPHFLGTYALLVVGVIAVVWGTSAAVYGAATTDWSE</sequence>
<dbReference type="GO" id="GO:0005737">
    <property type="term" value="C:cytoplasm"/>
    <property type="evidence" value="ECO:0007669"/>
    <property type="project" value="TreeGrafter"/>
</dbReference>
<evidence type="ECO:0000256" key="5">
    <source>
        <dbReference type="SAM" id="MobiDB-lite"/>
    </source>
</evidence>
<evidence type="ECO:0000313" key="8">
    <source>
        <dbReference type="EMBL" id="KPA73964.1"/>
    </source>
</evidence>
<feature type="transmembrane region" description="Helical" evidence="6">
    <location>
        <begin position="368"/>
        <end position="392"/>
    </location>
</feature>
<comment type="subcellular location">
    <subcellularLocation>
        <location evidence="1">Membrane</location>
        <topology evidence="1">Multi-pass membrane protein</topology>
    </subcellularLocation>
</comment>
<feature type="transmembrane region" description="Helical" evidence="6">
    <location>
        <begin position="176"/>
        <end position="200"/>
    </location>
</feature>
<dbReference type="OMA" id="DNDCESA"/>
<keyword evidence="2 6" id="KW-0812">Transmembrane</keyword>